<dbReference type="PANTHER" id="PTHR28042">
    <property type="entry name" value="E3 UBIQUITIN-PROTEIN LIGASE COMPLEX SLX5-SLX8 SUBUNIT SLX5"/>
    <property type="match status" value="1"/>
</dbReference>
<evidence type="ECO:0000313" key="3">
    <source>
        <dbReference type="Proteomes" id="UP001324427"/>
    </source>
</evidence>
<dbReference type="GO" id="GO:0033768">
    <property type="term" value="C:SUMO-targeted ubiquitin ligase complex"/>
    <property type="evidence" value="ECO:0007669"/>
    <property type="project" value="TreeGrafter"/>
</dbReference>
<proteinExistence type="predicted"/>
<reference evidence="2 3" key="1">
    <citation type="submission" date="2021-11" db="EMBL/GenBank/DDBJ databases">
        <title>Black yeast isolated from Biological Soil Crust.</title>
        <authorList>
            <person name="Kurbessoian T."/>
        </authorList>
    </citation>
    <scope>NUCLEOTIDE SEQUENCE [LARGE SCALE GENOMIC DNA]</scope>
    <source>
        <strain evidence="2 3">CCFEE 5522</strain>
    </source>
</reference>
<protein>
    <submittedName>
        <fullName evidence="2">Uncharacterized protein</fullName>
    </submittedName>
</protein>
<feature type="compositionally biased region" description="Basic and acidic residues" evidence="1">
    <location>
        <begin position="1"/>
        <end position="16"/>
    </location>
</feature>
<dbReference type="AlphaFoldDB" id="A0AAV9J7V2"/>
<dbReference type="EMBL" id="JAVFHQ010000058">
    <property type="protein sequence ID" value="KAK4540983.1"/>
    <property type="molecule type" value="Genomic_DNA"/>
</dbReference>
<sequence>MAEAHRYAGDGLDFRRPITSQSRHSVTSAAPVIDLTEGDNAHDTGAEGTATAQSSRARRLPRFGRELIEVADEPEPEPAFVPRPSLRVPQFAGLRRPARYRQPTPPGMDGDDDFEIVSERALSRPISRQHTPGVPRSITPYPIDLTNDDDVVITDSRIREGGVNAVRPGTTAGVGTRSVVGGGDFGVGHIANILRGRGADIGGRLLQRLGATMVDLDDGMDDAMLGHSHHHHNRGITRGLHFAAGPPHAMANMHMPAMMDFDGVGFDMGLVGGQRPASPKYSPPPDAPEGFTRNPAEDEVVVCPNCGDELAMGDDDDVKQQVWVVKGCGHAYCGECAHNRSRSASKKGKGKATASSAFLPSPFKKCVVEGCGKSTGKTMFQLYLGS</sequence>
<accession>A0AAV9J7V2</accession>
<gene>
    <name evidence="2" type="ORF">LTR36_008352</name>
</gene>
<evidence type="ECO:0000313" key="2">
    <source>
        <dbReference type="EMBL" id="KAK4540983.1"/>
    </source>
</evidence>
<keyword evidence="3" id="KW-1185">Reference proteome</keyword>
<evidence type="ECO:0000256" key="1">
    <source>
        <dbReference type="SAM" id="MobiDB-lite"/>
    </source>
</evidence>
<dbReference type="PANTHER" id="PTHR28042:SF1">
    <property type="entry name" value="E3 UBIQUITIN-PROTEIN LIGASE COMPLEX SLX5-SLX8 SUBUNIT SLX5"/>
    <property type="match status" value="1"/>
</dbReference>
<feature type="compositionally biased region" description="Polar residues" evidence="1">
    <location>
        <begin position="18"/>
        <end position="28"/>
    </location>
</feature>
<organism evidence="2 3">
    <name type="scientific">Oleoguttula mirabilis</name>
    <dbReference type="NCBI Taxonomy" id="1507867"/>
    <lineage>
        <taxon>Eukaryota</taxon>
        <taxon>Fungi</taxon>
        <taxon>Dikarya</taxon>
        <taxon>Ascomycota</taxon>
        <taxon>Pezizomycotina</taxon>
        <taxon>Dothideomycetes</taxon>
        <taxon>Dothideomycetidae</taxon>
        <taxon>Mycosphaerellales</taxon>
        <taxon>Teratosphaeriaceae</taxon>
        <taxon>Oleoguttula</taxon>
    </lineage>
</organism>
<dbReference type="GO" id="GO:0004842">
    <property type="term" value="F:ubiquitin-protein transferase activity"/>
    <property type="evidence" value="ECO:0007669"/>
    <property type="project" value="TreeGrafter"/>
</dbReference>
<feature type="region of interest" description="Disordered" evidence="1">
    <location>
        <begin position="1"/>
        <end position="58"/>
    </location>
</feature>
<dbReference type="InterPro" id="IPR038886">
    <property type="entry name" value="E3_SLX5/Rfp1"/>
</dbReference>
<name>A0AAV9J7V2_9PEZI</name>
<comment type="caution">
    <text evidence="2">The sequence shown here is derived from an EMBL/GenBank/DDBJ whole genome shotgun (WGS) entry which is preliminary data.</text>
</comment>
<dbReference type="Proteomes" id="UP001324427">
    <property type="component" value="Unassembled WGS sequence"/>
</dbReference>